<dbReference type="EMBL" id="JAEVLS010000012">
    <property type="protein sequence ID" value="MBM0108909.1"/>
    <property type="molecule type" value="Genomic_DNA"/>
</dbReference>
<dbReference type="PANTHER" id="PTHR43104:SF4">
    <property type="entry name" value="L-2-HYDROXYGLUTARATE DEHYDROGENASE, MITOCHONDRIAL"/>
    <property type="match status" value="1"/>
</dbReference>
<evidence type="ECO:0000256" key="5">
    <source>
        <dbReference type="ARBA" id="ARBA00037941"/>
    </source>
</evidence>
<dbReference type="SUPFAM" id="SSF51905">
    <property type="entry name" value="FAD/NAD(P)-binding domain"/>
    <property type="match status" value="1"/>
</dbReference>
<reference evidence="7 8" key="1">
    <citation type="journal article" date="2021" name="Int. J. Syst. Evol. Microbiol.">
        <title>Steroidobacter gossypii sp. nov., isolated from soil of cotton cropping field.</title>
        <authorList>
            <person name="Huang R."/>
            <person name="Yang S."/>
            <person name="Zhen C."/>
            <person name="Liu W."/>
        </authorList>
    </citation>
    <scope>NUCLEOTIDE SEQUENCE [LARGE SCALE GENOMIC DNA]</scope>
    <source>
        <strain evidence="7 8">S1-65</strain>
    </source>
</reference>
<dbReference type="RefSeq" id="WP_203171081.1">
    <property type="nucleotide sequence ID" value="NZ_JAEVLS010000012.1"/>
</dbReference>
<evidence type="ECO:0000256" key="2">
    <source>
        <dbReference type="ARBA" id="ARBA00022630"/>
    </source>
</evidence>
<dbReference type="Proteomes" id="UP000661077">
    <property type="component" value="Unassembled WGS sequence"/>
</dbReference>
<comment type="cofactor">
    <cofactor evidence="1">
        <name>FAD</name>
        <dbReference type="ChEBI" id="CHEBI:57692"/>
    </cofactor>
</comment>
<comment type="caution">
    <text evidence="7">The sequence shown here is derived from an EMBL/GenBank/DDBJ whole genome shotgun (WGS) entry which is preliminary data.</text>
</comment>
<proteinExistence type="inferred from homology"/>
<dbReference type="Pfam" id="PF01266">
    <property type="entry name" value="DAO"/>
    <property type="match status" value="1"/>
</dbReference>
<dbReference type="PANTHER" id="PTHR43104">
    <property type="entry name" value="L-2-HYDROXYGLUTARATE DEHYDROGENASE, MITOCHONDRIAL"/>
    <property type="match status" value="1"/>
</dbReference>
<keyword evidence="3" id="KW-0274">FAD</keyword>
<protein>
    <submittedName>
        <fullName evidence="7">NAD(P)/FAD-dependent oxidoreductase</fullName>
    </submittedName>
</protein>
<sequence length="367" mass="39132">MAESADCIVVGAGVVGLAVARAFAAYGREVLVLEAERTIGTGVSSRSSEVIHAGIYYLPHSLKARLCVSGRDQLYEYCNTRNVEHRRLGKLIVATSEPQVLDLHRYADQAAANGVADLRLLTGQEVRSIEPSVRCVAGLLSPSTGIIDSHGLMIAYQADIEAHGGTILFNTRVLRGTLFSSGVQLEIEGGTSVSAGTVVNAGGLQAQALSSRMEGIPHASIPDLHLAKGHYFTLSGRSPFKRLVYPIANEAGLGTHVTLDLSGRARFGPDVQWIDHVDYTFNTDRRALFCRAIREYYPDLDESCLQPGYVGIRPKVCGPGQPSADFCICGPAAHGGAPYAALYGIESPGLTASLALGTYVARMFEQA</sequence>
<dbReference type="Gene3D" id="3.50.50.60">
    <property type="entry name" value="FAD/NAD(P)-binding domain"/>
    <property type="match status" value="1"/>
</dbReference>
<evidence type="ECO:0000256" key="1">
    <source>
        <dbReference type="ARBA" id="ARBA00001974"/>
    </source>
</evidence>
<keyword evidence="8" id="KW-1185">Reference proteome</keyword>
<gene>
    <name evidence="7" type="ORF">JM946_29625</name>
</gene>
<evidence type="ECO:0000313" key="8">
    <source>
        <dbReference type="Proteomes" id="UP000661077"/>
    </source>
</evidence>
<evidence type="ECO:0000256" key="3">
    <source>
        <dbReference type="ARBA" id="ARBA00022827"/>
    </source>
</evidence>
<dbReference type="InterPro" id="IPR036188">
    <property type="entry name" value="FAD/NAD-bd_sf"/>
</dbReference>
<name>A0ABS1X6Q6_9GAMM</name>
<keyword evidence="2" id="KW-0285">Flavoprotein</keyword>
<dbReference type="InterPro" id="IPR006076">
    <property type="entry name" value="FAD-dep_OxRdtase"/>
</dbReference>
<organism evidence="7 8">
    <name type="scientific">Steroidobacter gossypii</name>
    <dbReference type="NCBI Taxonomy" id="2805490"/>
    <lineage>
        <taxon>Bacteria</taxon>
        <taxon>Pseudomonadati</taxon>
        <taxon>Pseudomonadota</taxon>
        <taxon>Gammaproteobacteria</taxon>
        <taxon>Steroidobacterales</taxon>
        <taxon>Steroidobacteraceae</taxon>
        <taxon>Steroidobacter</taxon>
    </lineage>
</organism>
<dbReference type="Gene3D" id="3.30.9.10">
    <property type="entry name" value="D-Amino Acid Oxidase, subunit A, domain 2"/>
    <property type="match status" value="1"/>
</dbReference>
<keyword evidence="4" id="KW-0560">Oxidoreductase</keyword>
<feature type="domain" description="FAD dependent oxidoreductase" evidence="6">
    <location>
        <begin position="6"/>
        <end position="363"/>
    </location>
</feature>
<evidence type="ECO:0000313" key="7">
    <source>
        <dbReference type="EMBL" id="MBM0108909.1"/>
    </source>
</evidence>
<evidence type="ECO:0000259" key="6">
    <source>
        <dbReference type="Pfam" id="PF01266"/>
    </source>
</evidence>
<accession>A0ABS1X6Q6</accession>
<evidence type="ECO:0000256" key="4">
    <source>
        <dbReference type="ARBA" id="ARBA00023002"/>
    </source>
</evidence>
<comment type="similarity">
    <text evidence="5">Belongs to the L2HGDH family.</text>
</comment>